<sequence>MNYSYDDRESIKKEKKNALKSILKPFIFIYYRSNNLLYKTIARLILGFIIAFILFGIITLFVRFDKMKSSTMMNTIEPNKIVITSKLRYALAIKPFVSKLTGKTIVFSRPERGDIVFIVDPRSKKENIFKKFISYTVYFFTFGNVNISNTRYLVKRVIGLPNETIEIKNKTVYINGTELNEPWANIGKDNRILESNISSRDNFGPYIIGYNEYFVLSDNRDYAYDSRDFGSIHFSLIDGKVISY</sequence>
<dbReference type="Proteomes" id="UP000010793">
    <property type="component" value="Chromosome"/>
</dbReference>
<comment type="subcellular location">
    <subcellularLocation>
        <location evidence="3">Membrane</location>
        <topology evidence="3">Single-pass type II membrane protein</topology>
    </subcellularLocation>
</comment>
<dbReference type="Gene3D" id="2.10.109.10">
    <property type="entry name" value="Umud Fragment, subunit A"/>
    <property type="match status" value="1"/>
</dbReference>
<dbReference type="InterPro" id="IPR000223">
    <property type="entry name" value="Pept_S26A_signal_pept_1"/>
</dbReference>
<keyword evidence="3" id="KW-0378">Hydrolase</keyword>
<keyword evidence="6" id="KW-1185">Reference proteome</keyword>
<feature type="domain" description="Peptidase S26" evidence="4">
    <location>
        <begin position="46"/>
        <end position="242"/>
    </location>
</feature>
<feature type="transmembrane region" description="Helical" evidence="3">
    <location>
        <begin position="41"/>
        <end position="64"/>
    </location>
</feature>
<organism evidence="5 6">
    <name type="scientific">Brachyspira pilosicoli P43/6/78</name>
    <dbReference type="NCBI Taxonomy" id="1042417"/>
    <lineage>
        <taxon>Bacteria</taxon>
        <taxon>Pseudomonadati</taxon>
        <taxon>Spirochaetota</taxon>
        <taxon>Spirochaetia</taxon>
        <taxon>Brachyspirales</taxon>
        <taxon>Brachyspiraceae</taxon>
        <taxon>Brachyspira</taxon>
    </lineage>
</organism>
<dbReference type="RefSeq" id="WP_013244825.1">
    <property type="nucleotide sequence ID" value="NC_019908.1"/>
</dbReference>
<dbReference type="CDD" id="cd06530">
    <property type="entry name" value="S26_SPase_I"/>
    <property type="match status" value="1"/>
</dbReference>
<dbReference type="KEGG" id="bpip:BPP43_05700"/>
<evidence type="ECO:0000313" key="5">
    <source>
        <dbReference type="EMBL" id="AGA66386.1"/>
    </source>
</evidence>
<dbReference type="PRINTS" id="PR00727">
    <property type="entry name" value="LEADERPTASE"/>
</dbReference>
<dbReference type="PANTHER" id="PTHR43390">
    <property type="entry name" value="SIGNAL PEPTIDASE I"/>
    <property type="match status" value="1"/>
</dbReference>
<dbReference type="PANTHER" id="PTHR43390:SF1">
    <property type="entry name" value="CHLOROPLAST PROCESSING PEPTIDASE"/>
    <property type="match status" value="1"/>
</dbReference>
<dbReference type="InterPro" id="IPR019533">
    <property type="entry name" value="Peptidase_S26"/>
</dbReference>
<dbReference type="GO" id="GO:0009003">
    <property type="term" value="F:signal peptidase activity"/>
    <property type="evidence" value="ECO:0007669"/>
    <property type="project" value="UniProtKB-EC"/>
</dbReference>
<evidence type="ECO:0000256" key="2">
    <source>
        <dbReference type="ARBA" id="ARBA00019232"/>
    </source>
</evidence>
<dbReference type="GO" id="GO:0006465">
    <property type="term" value="P:signal peptide processing"/>
    <property type="evidence" value="ECO:0007669"/>
    <property type="project" value="InterPro"/>
</dbReference>
<protein>
    <recommendedName>
        <fullName evidence="2 3">Signal peptidase I</fullName>
        <ecNumber evidence="3">3.4.21.89</ecNumber>
    </recommendedName>
</protein>
<evidence type="ECO:0000259" key="4">
    <source>
        <dbReference type="Pfam" id="PF10502"/>
    </source>
</evidence>
<dbReference type="AlphaFoldDB" id="A0A3B6VKG7"/>
<dbReference type="InterPro" id="IPR036286">
    <property type="entry name" value="LexA/Signal_pep-like_sf"/>
</dbReference>
<dbReference type="EMBL" id="CP002873">
    <property type="protein sequence ID" value="AGA66386.1"/>
    <property type="molecule type" value="Genomic_DNA"/>
</dbReference>
<name>A0A3B6VKG7_BRAPL</name>
<dbReference type="SUPFAM" id="SSF51306">
    <property type="entry name" value="LexA/Signal peptidase"/>
    <property type="match status" value="1"/>
</dbReference>
<reference evidence="5 6" key="1">
    <citation type="journal article" date="2013" name="Genome Announc.">
        <title>Complete Genome Sequence of the Porcine Strain Brachyspira pilosicoli P43/6/78(T.).</title>
        <authorList>
            <person name="Lin C."/>
            <person name="den Bakker H.C."/>
            <person name="Suzuki H."/>
            <person name="Lefebure T."/>
            <person name="Ponnala L."/>
            <person name="Sun Q."/>
            <person name="Stanhope M.J."/>
            <person name="Wiedmann M."/>
            <person name="Duhamel G.E."/>
        </authorList>
    </citation>
    <scope>NUCLEOTIDE SEQUENCE [LARGE SCALE GENOMIC DNA]</scope>
    <source>
        <strain evidence="5 6">P43/6/78</strain>
    </source>
</reference>
<keyword evidence="3" id="KW-0812">Transmembrane</keyword>
<evidence type="ECO:0000313" key="6">
    <source>
        <dbReference type="Proteomes" id="UP000010793"/>
    </source>
</evidence>
<evidence type="ECO:0000256" key="1">
    <source>
        <dbReference type="ARBA" id="ARBA00009370"/>
    </source>
</evidence>
<dbReference type="GO" id="GO:0004252">
    <property type="term" value="F:serine-type endopeptidase activity"/>
    <property type="evidence" value="ECO:0007669"/>
    <property type="project" value="InterPro"/>
</dbReference>
<comment type="similarity">
    <text evidence="1 3">Belongs to the peptidase S26 family.</text>
</comment>
<evidence type="ECO:0000256" key="3">
    <source>
        <dbReference type="RuleBase" id="RU362042"/>
    </source>
</evidence>
<keyword evidence="3" id="KW-1133">Transmembrane helix</keyword>
<dbReference type="EC" id="3.4.21.89" evidence="3"/>
<keyword evidence="3" id="KW-0645">Protease</keyword>
<keyword evidence="3" id="KW-0472">Membrane</keyword>
<dbReference type="NCBIfam" id="TIGR02227">
    <property type="entry name" value="sigpep_I_bact"/>
    <property type="match status" value="1"/>
</dbReference>
<proteinExistence type="inferred from homology"/>
<dbReference type="GO" id="GO:0016020">
    <property type="term" value="C:membrane"/>
    <property type="evidence" value="ECO:0007669"/>
    <property type="project" value="UniProtKB-SubCell"/>
</dbReference>
<accession>A0A3B6VKG7</accession>
<gene>
    <name evidence="5" type="ORF">BPP43_05700</name>
</gene>
<dbReference type="Pfam" id="PF10502">
    <property type="entry name" value="Peptidase_S26"/>
    <property type="match status" value="1"/>
</dbReference>
<dbReference type="GeneID" id="56440454"/>
<comment type="catalytic activity">
    <reaction evidence="3">
        <text>Cleavage of hydrophobic, N-terminal signal or leader sequences from secreted and periplasmic proteins.</text>
        <dbReference type="EC" id="3.4.21.89"/>
    </reaction>
</comment>